<reference evidence="3 5" key="2">
    <citation type="submission" date="2020-06" db="EMBL/GenBank/DDBJ databases">
        <title>Complete genome of Paenibacillus barcinonensis KACC11450.</title>
        <authorList>
            <person name="Kim M."/>
            <person name="Park Y.-J."/>
            <person name="Shin J.-H."/>
        </authorList>
    </citation>
    <scope>NUCLEOTIDE SEQUENCE [LARGE SCALE GENOMIC DNA]</scope>
    <source>
        <strain evidence="3 5">KACC11450</strain>
    </source>
</reference>
<dbReference type="InterPro" id="IPR010905">
    <property type="entry name" value="Glyco_hydro_88"/>
</dbReference>
<dbReference type="Pfam" id="PF07470">
    <property type="entry name" value="Glyco_hydro_88"/>
    <property type="match status" value="1"/>
</dbReference>
<dbReference type="EMBL" id="QJSW01000023">
    <property type="protein sequence ID" value="PYE44417.1"/>
    <property type="molecule type" value="Genomic_DNA"/>
</dbReference>
<name>A0A2V4UW37_PAEBA</name>
<protein>
    <submittedName>
        <fullName evidence="3">Glycoside hydrolase family 88 protein</fullName>
    </submittedName>
    <submittedName>
        <fullName evidence="2">Rhamnogalacturonyl hydrolase YesR</fullName>
    </submittedName>
</protein>
<dbReference type="InterPro" id="IPR012341">
    <property type="entry name" value="6hp_glycosidase-like_sf"/>
</dbReference>
<dbReference type="Proteomes" id="UP000247790">
    <property type="component" value="Unassembled WGS sequence"/>
</dbReference>
<dbReference type="RefSeq" id="WP_110898994.1">
    <property type="nucleotide sequence ID" value="NZ_CP054614.1"/>
</dbReference>
<dbReference type="OrthoDB" id="9807186at2"/>
<dbReference type="Gene3D" id="1.50.10.10">
    <property type="match status" value="1"/>
</dbReference>
<dbReference type="GO" id="GO:0005975">
    <property type="term" value="P:carbohydrate metabolic process"/>
    <property type="evidence" value="ECO:0007669"/>
    <property type="project" value="InterPro"/>
</dbReference>
<dbReference type="EMBL" id="CP054614">
    <property type="protein sequence ID" value="QKS58072.1"/>
    <property type="molecule type" value="Genomic_DNA"/>
</dbReference>
<dbReference type="SUPFAM" id="SSF48208">
    <property type="entry name" value="Six-hairpin glycosidases"/>
    <property type="match status" value="1"/>
</dbReference>
<proteinExistence type="predicted"/>
<dbReference type="InterPro" id="IPR008928">
    <property type="entry name" value="6-hairpin_glycosidase_sf"/>
</dbReference>
<sequence length="758" mass="85759">MTTYFSEPQSMYYRFGEDQEQVLKVLAERYIGANAQADFVYRVFQQSGILQNDKGLYDLNMSKRFPDASKDHISYAAALVWGDEHRNLDVLVRCYGPVRFYFNNELIYRSTVIDEITPDATVKLGIDIQPGWNTVWLEMKNTPAGFGCQFGSDEGKVRILNVLAPFHERSGQAGWVFSEPVSSAHAQPNLLAGQEENDLKWLPEVQWSASERNTPALERIYGLLPGRHAYAWTHLDNRDATGRPVRLTGQSQGSMRIWLGGQSVAEVIEAGPFDVEVTAAFGRNDLLIRSECQAGSDSWGFELKALIGTEALQLQLPHRVQGASGDCWLYAGPFEAGAEPELSDLMRMDRVYQTSVAKQGSARTYWRLDRPDAFIRPYYENAMLSNKWTVGSVTNYGRWDYPLGVTVYGLLQAGRYMQRPDITRYAAEHVQACTQMYEYSLWDREQYGFPAINQQLIMLKMLDNCGSFGSAMLESYTECKEPTFLPIADRIADFMLSRLERRSDGAFYRTCAGEYAENTMWADDLYMSTPFLVRYARVTGKSEALDEAAKQFSLYRKYLFMPEYKIMSHVYDFKYEQATQIPWGRGNGWTLFSLTEVLEALPEEHPERPALIAFFNELCEGYAALQSESGLWHQVLNNSQTYLEASCTAMFAYGFARGVRFGWFKDPSAYVTAAQRAWKGLVCNAIDRQGNVHGVCSGSRYAFTAEYYDQDLRTVTNDNHGIGIMMLAGTEVAKMEQHLSDRITNSPVLSASAASAAH</sequence>
<dbReference type="PANTHER" id="PTHR33886:SF8">
    <property type="entry name" value="UNSATURATED RHAMNOGALACTURONAN HYDROLASE (EUROFUNG)"/>
    <property type="match status" value="1"/>
</dbReference>
<dbReference type="InterPro" id="IPR052043">
    <property type="entry name" value="PolySaccharide_Degr_Enz"/>
</dbReference>
<evidence type="ECO:0000313" key="2">
    <source>
        <dbReference type="EMBL" id="PYE44417.1"/>
    </source>
</evidence>
<accession>A0A2V4UW37</accession>
<reference evidence="2 4" key="1">
    <citation type="submission" date="2018-06" db="EMBL/GenBank/DDBJ databases">
        <title>Genomic Encyclopedia of Type Strains, Phase III (KMG-III): the genomes of soil and plant-associated and newly described type strains.</title>
        <authorList>
            <person name="Whitman W."/>
        </authorList>
    </citation>
    <scope>NUCLEOTIDE SEQUENCE [LARGE SCALE GENOMIC DNA]</scope>
    <source>
        <strain evidence="2 4">CECT 7022</strain>
    </source>
</reference>
<gene>
    <name evidence="2" type="ORF">DFQ00_12357</name>
    <name evidence="3" type="ORF">HUB98_18485</name>
</gene>
<dbReference type="PANTHER" id="PTHR33886">
    <property type="entry name" value="UNSATURATED RHAMNOGALACTURONAN HYDROLASE (EUROFUNG)"/>
    <property type="match status" value="1"/>
</dbReference>
<dbReference type="Proteomes" id="UP000509327">
    <property type="component" value="Chromosome"/>
</dbReference>
<organism evidence="2 4">
    <name type="scientific">Paenibacillus barcinonensis</name>
    <dbReference type="NCBI Taxonomy" id="198119"/>
    <lineage>
        <taxon>Bacteria</taxon>
        <taxon>Bacillati</taxon>
        <taxon>Bacillota</taxon>
        <taxon>Bacilli</taxon>
        <taxon>Bacillales</taxon>
        <taxon>Paenibacillaceae</taxon>
        <taxon>Paenibacillus</taxon>
    </lineage>
</organism>
<dbReference type="AlphaFoldDB" id="A0A2V4UW37"/>
<dbReference type="GO" id="GO:0016787">
    <property type="term" value="F:hydrolase activity"/>
    <property type="evidence" value="ECO:0007669"/>
    <property type="project" value="UniProtKB-KW"/>
</dbReference>
<evidence type="ECO:0000313" key="5">
    <source>
        <dbReference type="Proteomes" id="UP000509327"/>
    </source>
</evidence>
<keyword evidence="5" id="KW-1185">Reference proteome</keyword>
<keyword evidence="1 2" id="KW-0378">Hydrolase</keyword>
<evidence type="ECO:0000313" key="4">
    <source>
        <dbReference type="Proteomes" id="UP000247790"/>
    </source>
</evidence>
<evidence type="ECO:0000313" key="3">
    <source>
        <dbReference type="EMBL" id="QKS58072.1"/>
    </source>
</evidence>
<evidence type="ECO:0000256" key="1">
    <source>
        <dbReference type="ARBA" id="ARBA00022801"/>
    </source>
</evidence>